<dbReference type="Pfam" id="PF18052">
    <property type="entry name" value="Rx_N"/>
    <property type="match status" value="1"/>
</dbReference>
<evidence type="ECO:0000256" key="2">
    <source>
        <dbReference type="ARBA" id="ARBA00022741"/>
    </source>
</evidence>
<proteinExistence type="predicted"/>
<sequence length="99" mass="11708">MALVDAMIQTLTEELFTALMNQAQYALDFKSQFERMKTQLELMKAFLNDTETLKTKKEVLKLTMIQIRELIYEADDLLTDCRIRDEYQKDGRCSNFLKN</sequence>
<dbReference type="EMBL" id="JACEGQ020000019">
    <property type="protein sequence ID" value="KAH8479987.1"/>
    <property type="molecule type" value="Genomic_DNA"/>
</dbReference>
<dbReference type="InterPro" id="IPR041118">
    <property type="entry name" value="Rx_N"/>
</dbReference>
<organism evidence="6 7">
    <name type="scientific">Populus deltoides</name>
    <name type="common">Eastern poplar</name>
    <name type="synonym">Eastern cottonwood</name>
    <dbReference type="NCBI Taxonomy" id="3696"/>
    <lineage>
        <taxon>Eukaryota</taxon>
        <taxon>Viridiplantae</taxon>
        <taxon>Streptophyta</taxon>
        <taxon>Embryophyta</taxon>
        <taxon>Tracheophyta</taxon>
        <taxon>Spermatophyta</taxon>
        <taxon>Magnoliopsida</taxon>
        <taxon>eudicotyledons</taxon>
        <taxon>Gunneridae</taxon>
        <taxon>Pentapetalae</taxon>
        <taxon>rosids</taxon>
        <taxon>fabids</taxon>
        <taxon>Malpighiales</taxon>
        <taxon>Salicaceae</taxon>
        <taxon>Saliceae</taxon>
        <taxon>Populus</taxon>
    </lineage>
</organism>
<evidence type="ECO:0000259" key="4">
    <source>
        <dbReference type="Pfam" id="PF18052"/>
    </source>
</evidence>
<evidence type="ECO:0000256" key="3">
    <source>
        <dbReference type="ARBA" id="ARBA00022821"/>
    </source>
</evidence>
<accession>A0A8T2WGA9</accession>
<feature type="domain" description="Disease resistance N-terminal" evidence="4">
    <location>
        <begin position="8"/>
        <end position="90"/>
    </location>
</feature>
<evidence type="ECO:0000313" key="6">
    <source>
        <dbReference type="EMBL" id="KAH8479988.1"/>
    </source>
</evidence>
<dbReference type="Proteomes" id="UP000807159">
    <property type="component" value="Chromosome 19"/>
</dbReference>
<evidence type="ECO:0000256" key="1">
    <source>
        <dbReference type="ARBA" id="ARBA00022737"/>
    </source>
</evidence>
<dbReference type="GO" id="GO:0000166">
    <property type="term" value="F:nucleotide binding"/>
    <property type="evidence" value="ECO:0007669"/>
    <property type="project" value="UniProtKB-KW"/>
</dbReference>
<name>A0A8T2WGA9_POPDE</name>
<reference evidence="6" key="1">
    <citation type="journal article" date="2021" name="J. Hered.">
        <title>Genome Assembly of Salicaceae Populus deltoides (Eastern Cottonwood) I-69 Based on Nanopore Sequencing and Hi-C Technologies.</title>
        <authorList>
            <person name="Bai S."/>
            <person name="Wu H."/>
            <person name="Zhang J."/>
            <person name="Pan Z."/>
            <person name="Zhao W."/>
            <person name="Li Z."/>
            <person name="Tong C."/>
        </authorList>
    </citation>
    <scope>NUCLEOTIDE SEQUENCE</scope>
    <source>
        <tissue evidence="6">Leaf</tissue>
    </source>
</reference>
<dbReference type="GO" id="GO:0006952">
    <property type="term" value="P:defense response"/>
    <property type="evidence" value="ECO:0007669"/>
    <property type="project" value="UniProtKB-KW"/>
</dbReference>
<keyword evidence="7" id="KW-1185">Reference proteome</keyword>
<dbReference type="EMBL" id="JACEGQ020000019">
    <property type="protein sequence ID" value="KAH8479988.1"/>
    <property type="molecule type" value="Genomic_DNA"/>
</dbReference>
<gene>
    <name evidence="5" type="ORF">H0E87_030263</name>
    <name evidence="6" type="ORF">H0E87_030264</name>
</gene>
<dbReference type="AlphaFoldDB" id="A0A8T2WGA9"/>
<keyword evidence="1" id="KW-0677">Repeat</keyword>
<keyword evidence="3" id="KW-0611">Plant defense</keyword>
<evidence type="ECO:0000313" key="7">
    <source>
        <dbReference type="Proteomes" id="UP000807159"/>
    </source>
</evidence>
<keyword evidence="2" id="KW-0547">Nucleotide-binding</keyword>
<protein>
    <recommendedName>
        <fullName evidence="4">Disease resistance N-terminal domain-containing protein</fullName>
    </recommendedName>
</protein>
<comment type="caution">
    <text evidence="6">The sequence shown here is derived from an EMBL/GenBank/DDBJ whole genome shotgun (WGS) entry which is preliminary data.</text>
</comment>
<dbReference type="Gene3D" id="1.20.5.4130">
    <property type="match status" value="1"/>
</dbReference>
<evidence type="ECO:0000313" key="5">
    <source>
        <dbReference type="EMBL" id="KAH8479987.1"/>
    </source>
</evidence>